<evidence type="ECO:0000259" key="4">
    <source>
        <dbReference type="SMART" id="SM00670"/>
    </source>
</evidence>
<dbReference type="FunFam" id="3.40.50.300:FF:000013">
    <property type="entry name" value="PhoH family ATPase"/>
    <property type="match status" value="1"/>
</dbReference>
<dbReference type="InterPro" id="IPR029060">
    <property type="entry name" value="PIN-like_dom_sf"/>
</dbReference>
<keyword evidence="5" id="KW-0614">Plasmid</keyword>
<reference evidence="5 6" key="1">
    <citation type="submission" date="2019-10" db="EMBL/GenBank/DDBJ databases">
        <title>Complete genome sequences for adaption low water activity.</title>
        <authorList>
            <person name="Zhao L."/>
            <person name="Zhong J."/>
        </authorList>
    </citation>
    <scope>NUCLEOTIDE SEQUENCE [LARGE SCALE GENOMIC DNA]</scope>
    <source>
        <strain evidence="5 6">FDU301</strain>
        <plasmid evidence="6">pfdu301a</plasmid>
    </source>
</reference>
<dbReference type="GO" id="GO:0005524">
    <property type="term" value="F:ATP binding"/>
    <property type="evidence" value="ECO:0007669"/>
    <property type="project" value="UniProtKB-KW"/>
</dbReference>
<keyword evidence="1" id="KW-0547">Nucleotide-binding</keyword>
<gene>
    <name evidence="5" type="ORF">FDZ14_28965</name>
</gene>
<evidence type="ECO:0000313" key="6">
    <source>
        <dbReference type="Proteomes" id="UP000501076"/>
    </source>
</evidence>
<evidence type="ECO:0000256" key="3">
    <source>
        <dbReference type="ARBA" id="ARBA00046345"/>
    </source>
</evidence>
<proteinExistence type="inferred from homology"/>
<dbReference type="InterPro" id="IPR003714">
    <property type="entry name" value="PhoH"/>
</dbReference>
<geneLocation type="plasmid" evidence="6">
    <name>pfdu301a</name>
</geneLocation>
<dbReference type="RefSeq" id="WP_171778111.1">
    <property type="nucleotide sequence ID" value="NZ_CP045273.1"/>
</dbReference>
<name>A0A6M6DZV4_PRIMG</name>
<evidence type="ECO:0000256" key="1">
    <source>
        <dbReference type="ARBA" id="ARBA00022741"/>
    </source>
</evidence>
<dbReference type="InterPro" id="IPR027417">
    <property type="entry name" value="P-loop_NTPase"/>
</dbReference>
<dbReference type="Gene3D" id="3.40.50.300">
    <property type="entry name" value="P-loop containing nucleotide triphosphate hydrolases"/>
    <property type="match status" value="1"/>
</dbReference>
<dbReference type="GO" id="GO:0005829">
    <property type="term" value="C:cytosol"/>
    <property type="evidence" value="ECO:0007669"/>
    <property type="project" value="TreeGrafter"/>
</dbReference>
<dbReference type="SUPFAM" id="SSF52540">
    <property type="entry name" value="P-loop containing nucleoside triphosphate hydrolases"/>
    <property type="match status" value="1"/>
</dbReference>
<dbReference type="PANTHER" id="PTHR30473">
    <property type="entry name" value="PROTEIN PHOH"/>
    <property type="match status" value="1"/>
</dbReference>
<dbReference type="InterPro" id="IPR051451">
    <property type="entry name" value="PhoH2-like"/>
</dbReference>
<dbReference type="SUPFAM" id="SSF88723">
    <property type="entry name" value="PIN domain-like"/>
    <property type="match status" value="1"/>
</dbReference>
<comment type="similarity">
    <text evidence="3">In the N-terminal section; belongs to the PINc/VapC protein family.</text>
</comment>
<dbReference type="CDD" id="cd09883">
    <property type="entry name" value="PIN_VapC_PhoHL-ATPase"/>
    <property type="match status" value="1"/>
</dbReference>
<evidence type="ECO:0000313" key="5">
    <source>
        <dbReference type="EMBL" id="QJX80130.1"/>
    </source>
</evidence>
<feature type="domain" description="PIN" evidence="4">
    <location>
        <begin position="11"/>
        <end position="142"/>
    </location>
</feature>
<protein>
    <submittedName>
        <fullName evidence="5">PhoH family protein</fullName>
    </submittedName>
</protein>
<dbReference type="Gene3D" id="3.40.50.1010">
    <property type="entry name" value="5'-nuclease"/>
    <property type="match status" value="1"/>
</dbReference>
<dbReference type="SMART" id="SM00670">
    <property type="entry name" value="PINc"/>
    <property type="match status" value="1"/>
</dbReference>
<keyword evidence="2" id="KW-0067">ATP-binding</keyword>
<dbReference type="Pfam" id="PF13638">
    <property type="entry name" value="PIN_4"/>
    <property type="match status" value="1"/>
</dbReference>
<dbReference type="InterPro" id="IPR002716">
    <property type="entry name" value="PIN_dom"/>
</dbReference>
<evidence type="ECO:0000256" key="2">
    <source>
        <dbReference type="ARBA" id="ARBA00022840"/>
    </source>
</evidence>
<accession>A0A6M6DZV4</accession>
<dbReference type="EMBL" id="CP045273">
    <property type="protein sequence ID" value="QJX80130.1"/>
    <property type="molecule type" value="Genomic_DNA"/>
</dbReference>
<dbReference type="AlphaFoldDB" id="A0A6M6DZV4"/>
<dbReference type="Pfam" id="PF02562">
    <property type="entry name" value="PhoH"/>
    <property type="match status" value="1"/>
</dbReference>
<dbReference type="PANTHER" id="PTHR30473:SF2">
    <property type="entry name" value="PIN DOMAIN-CONTAINING PROTEIN"/>
    <property type="match status" value="1"/>
</dbReference>
<organism evidence="5 6">
    <name type="scientific">Priestia megaterium</name>
    <name type="common">Bacillus megaterium</name>
    <dbReference type="NCBI Taxonomy" id="1404"/>
    <lineage>
        <taxon>Bacteria</taxon>
        <taxon>Bacillati</taxon>
        <taxon>Bacillota</taxon>
        <taxon>Bacilli</taxon>
        <taxon>Bacillales</taxon>
        <taxon>Bacillaceae</taxon>
        <taxon>Priestia</taxon>
    </lineage>
</organism>
<sequence length="493" mass="55894">MNKNVSELHEEEFVLDTNVILNDASSIFKFGIGNVVIPAVVLEEVNNKKGRQDLVGKNAREFSRYYMKLRKKFTENELSNAVRLESGGTFRIELHNKHNKVIEDVFGEMNNDNKILSTAINLAIQNPNRNYTLVTNDSLMIAKADALKGELKEELKNFDADVYSNDRLVENAEYIHKGYHTVYVNDDVLNDLFKERPIEYSRFKEAIYVGEGVEELNDNIYDGDFFICKSPTNAKATFYGRLILQDDKRFVRKITTEGPVAVKGISPKNIGQRMFLDLLLDKETSLICCIGKAGTGKTLEAVAAALHQIEVLGHYDKLLVARPIVEMGNGIGFLPGEKEDKLRPWMQPIFDNLEYIYNQSSKKNLDKEKDKKASAAVKERRTIDEIVAELPYLEVEALTYIRGRSIPNQFIIIDEAQNLTSHEVKTIITRAGEGTKIVLIGDPEQIDNKFIDSVSNGLTFVIERMKQEPYVGVMKLEKTERSTLAERAADLLK</sequence>
<dbReference type="Proteomes" id="UP000501076">
    <property type="component" value="Plasmid pFDU301A"/>
</dbReference>